<keyword evidence="4 5" id="KW-0472">Membrane</keyword>
<feature type="transmembrane region" description="Helical" evidence="5">
    <location>
        <begin position="54"/>
        <end position="74"/>
    </location>
</feature>
<dbReference type="GO" id="GO:0006890">
    <property type="term" value="P:retrograde vesicle-mediated transport, Golgi to endoplasmic reticulum"/>
    <property type="evidence" value="ECO:0007669"/>
    <property type="project" value="InterPro"/>
</dbReference>
<dbReference type="GO" id="GO:0016020">
    <property type="term" value="C:membrane"/>
    <property type="evidence" value="ECO:0007669"/>
    <property type="project" value="UniProtKB-SubCell"/>
</dbReference>
<feature type="transmembrane region" description="Helical" evidence="5">
    <location>
        <begin position="131"/>
        <end position="149"/>
    </location>
</feature>
<dbReference type="VEuPathDB" id="FungiDB:YALI1_D17593g"/>
<dbReference type="EMBL" id="CP017556">
    <property type="protein sequence ID" value="AOW04057.1"/>
    <property type="molecule type" value="Genomic_DNA"/>
</dbReference>
<dbReference type="KEGG" id="yli:2910242"/>
<comment type="subcellular location">
    <subcellularLocation>
        <location evidence="1">Membrane</location>
        <topology evidence="1">Multi-pass membrane protein</topology>
    </subcellularLocation>
</comment>
<evidence type="ECO:0000313" key="8">
    <source>
        <dbReference type="Proteomes" id="UP000182444"/>
    </source>
</evidence>
<evidence type="ECO:0000313" key="9">
    <source>
        <dbReference type="Proteomes" id="UP000256601"/>
    </source>
</evidence>
<feature type="transmembrane region" description="Helical" evidence="5">
    <location>
        <begin position="12"/>
        <end position="34"/>
    </location>
</feature>
<dbReference type="PANTHER" id="PTHR13377">
    <property type="entry name" value="PLACENTAL PROTEIN 6"/>
    <property type="match status" value="1"/>
</dbReference>
<dbReference type="RefSeq" id="XP_502822.1">
    <property type="nucleotide sequence ID" value="XM_502822.1"/>
</dbReference>
<dbReference type="Pfam" id="PF08551">
    <property type="entry name" value="DUF1751"/>
    <property type="match status" value="1"/>
</dbReference>
<evidence type="ECO:0000256" key="2">
    <source>
        <dbReference type="ARBA" id="ARBA00022692"/>
    </source>
</evidence>
<dbReference type="Proteomes" id="UP000182444">
    <property type="component" value="Chromosome 1D"/>
</dbReference>
<evidence type="ECO:0000256" key="4">
    <source>
        <dbReference type="ARBA" id="ARBA00023136"/>
    </source>
</evidence>
<dbReference type="InterPro" id="IPR035952">
    <property type="entry name" value="Rhomboid-like_sf"/>
</dbReference>
<reference evidence="7 9" key="2">
    <citation type="submission" date="2018-07" db="EMBL/GenBank/DDBJ databases">
        <title>Draft Genome Assemblies for Five Robust Yarrowia lipolytica Strains Exhibiting High Lipid Production and Pentose Sugar Utilization and Sugar Alcohol Secretion from Undetoxified Lignocellulosic Biomass Hydrolysates.</title>
        <authorList>
            <consortium name="DOE Joint Genome Institute"/>
            <person name="Walker C."/>
            <person name="Ryu S."/>
            <person name="Na H."/>
            <person name="Zane M."/>
            <person name="LaButti K."/>
            <person name="Lipzen A."/>
            <person name="Haridas S."/>
            <person name="Barry K."/>
            <person name="Grigoriev I.V."/>
            <person name="Quarterman J."/>
            <person name="Slininger P."/>
            <person name="Dien B."/>
            <person name="Trinh C.T."/>
        </authorList>
    </citation>
    <scope>NUCLEOTIDE SEQUENCE [LARGE SCALE GENOMIC DNA]</scope>
    <source>
        <strain evidence="7 9">YB392</strain>
    </source>
</reference>
<accession>A0A1H6QBD7</accession>
<dbReference type="Gene3D" id="1.20.1540.10">
    <property type="entry name" value="Rhomboid-like"/>
    <property type="match status" value="1"/>
</dbReference>
<evidence type="ECO:0000256" key="3">
    <source>
        <dbReference type="ARBA" id="ARBA00022989"/>
    </source>
</evidence>
<dbReference type="FunFam" id="1.20.1540.10:FF:000004">
    <property type="entry name" value="Transmembrane protein 115"/>
    <property type="match status" value="1"/>
</dbReference>
<dbReference type="Proteomes" id="UP000256601">
    <property type="component" value="Unassembled WGS sequence"/>
</dbReference>
<sequence length="336" mass="37639">MRISIPPVTRTLLGLTVFSSLLVLSLRYLAYISLPDPHDVVVPWIQLVPTLSVMYPWTLLTATFVETNLFSGLLQLSTLWFGGAYCESVWSSRGLVKFVVIQAVVPNVLAVLCAVAFFWLTQRPEELMVDFSGGTAIVSGFIVAFKQLAPEHRIVLFRGLVKFRVLHLPLIFLVANTLLGLLSSVYVIHAWGGFFVAWVYLRFLKISYADPVLPFSGSSSNAANATHHNPHGVRVRGDAGDAFALDQFFPEPMAFVVRKVSYPVWSVLVKLGVKPFEQSEIDSSNQRYQSKRAAAIQQPTWRFGVAQELQQTQNTRAEAERRRQLALRALDERMGK</sequence>
<dbReference type="PANTHER" id="PTHR13377:SF3">
    <property type="entry name" value="TRANSMEMBRANE PROTEIN 115"/>
    <property type="match status" value="1"/>
</dbReference>
<reference evidence="6 8" key="1">
    <citation type="journal article" date="2016" name="PLoS ONE">
        <title>Sequence Assembly of Yarrowia lipolytica Strain W29/CLIB89 Shows Transposable Element Diversity.</title>
        <authorList>
            <person name="Magnan C."/>
            <person name="Yu J."/>
            <person name="Chang I."/>
            <person name="Jahn E."/>
            <person name="Kanomata Y."/>
            <person name="Wu J."/>
            <person name="Zeller M."/>
            <person name="Oakes M."/>
            <person name="Baldi P."/>
            <person name="Sandmeyer S."/>
        </authorList>
    </citation>
    <scope>NUCLEOTIDE SEQUENCE [LARGE SCALE GENOMIC DNA]</scope>
    <source>
        <strain evidence="6">CLIB89</strain>
        <strain evidence="8">CLIB89(W29)</strain>
    </source>
</reference>
<dbReference type="SMART" id="SM01160">
    <property type="entry name" value="DUF1751"/>
    <property type="match status" value="1"/>
</dbReference>
<evidence type="ECO:0000256" key="1">
    <source>
        <dbReference type="ARBA" id="ARBA00004141"/>
    </source>
</evidence>
<organism evidence="6 8">
    <name type="scientific">Yarrowia lipolytica</name>
    <name type="common">Candida lipolytica</name>
    <dbReference type="NCBI Taxonomy" id="4952"/>
    <lineage>
        <taxon>Eukaryota</taxon>
        <taxon>Fungi</taxon>
        <taxon>Dikarya</taxon>
        <taxon>Ascomycota</taxon>
        <taxon>Saccharomycotina</taxon>
        <taxon>Dipodascomycetes</taxon>
        <taxon>Dipodascales</taxon>
        <taxon>Dipodascales incertae sedis</taxon>
        <taxon>Yarrowia</taxon>
    </lineage>
</organism>
<evidence type="ECO:0000313" key="6">
    <source>
        <dbReference type="EMBL" id="AOW04057.1"/>
    </source>
</evidence>
<dbReference type="EMBL" id="KZ858997">
    <property type="protein sequence ID" value="RDW25649.1"/>
    <property type="molecule type" value="Genomic_DNA"/>
</dbReference>
<gene>
    <name evidence="7" type="ORF">B0I71DRAFT_132198</name>
    <name evidence="6" type="ORF">YALI1_D17593g</name>
</gene>
<feature type="transmembrane region" description="Helical" evidence="5">
    <location>
        <begin position="170"/>
        <end position="201"/>
    </location>
</feature>
<evidence type="ECO:0000256" key="5">
    <source>
        <dbReference type="SAM" id="Phobius"/>
    </source>
</evidence>
<protein>
    <submittedName>
        <fullName evidence="7">Eukaryotic integral membrane protein-domain-containing protein</fullName>
    </submittedName>
</protein>
<dbReference type="InterPro" id="IPR013861">
    <property type="entry name" value="TMEM115/Pdh1/Rbl19"/>
</dbReference>
<dbReference type="AlphaFoldDB" id="A0A1H6QBD7"/>
<proteinExistence type="predicted"/>
<dbReference type="GeneID" id="2910242"/>
<dbReference type="OMA" id="EIHFWEV"/>
<keyword evidence="2 5" id="KW-0812">Transmembrane</keyword>
<dbReference type="eggNOG" id="KOG2890">
    <property type="taxonomic scope" value="Eukaryota"/>
</dbReference>
<dbReference type="VEuPathDB" id="FungiDB:YALI0_D14454g"/>
<name>A0A1H6QBD7_YARLL</name>
<dbReference type="GO" id="GO:0005794">
    <property type="term" value="C:Golgi apparatus"/>
    <property type="evidence" value="ECO:0007669"/>
    <property type="project" value="TreeGrafter"/>
</dbReference>
<keyword evidence="3 5" id="KW-1133">Transmembrane helix</keyword>
<evidence type="ECO:0000313" key="7">
    <source>
        <dbReference type="EMBL" id="RDW25649.1"/>
    </source>
</evidence>
<feature type="transmembrane region" description="Helical" evidence="5">
    <location>
        <begin position="95"/>
        <end position="119"/>
    </location>
</feature>
<dbReference type="SUPFAM" id="SSF144091">
    <property type="entry name" value="Rhomboid-like"/>
    <property type="match status" value="1"/>
</dbReference>
<dbReference type="OrthoDB" id="73612at2759"/>